<evidence type="ECO:0000313" key="4">
    <source>
        <dbReference type="Proteomes" id="UP000182882"/>
    </source>
</evidence>
<name>A0A1H2E298_9PROT</name>
<feature type="transmembrane region" description="Helical" evidence="1">
    <location>
        <begin position="100"/>
        <end position="119"/>
    </location>
</feature>
<proteinExistence type="predicted"/>
<gene>
    <name evidence="3" type="ORF">SAMN05216406_10862</name>
</gene>
<dbReference type="KEGG" id="nur:ATY38_15020"/>
<reference evidence="4" key="1">
    <citation type="submission" date="2016-10" db="EMBL/GenBank/DDBJ databases">
        <authorList>
            <person name="Varghese N."/>
            <person name="Submissions S."/>
        </authorList>
    </citation>
    <scope>NUCLEOTIDE SEQUENCE [LARGE SCALE GENOMIC DNA]</scope>
    <source>
        <strain evidence="4">Nm10</strain>
    </source>
</reference>
<sequence length="157" mass="18269">MTQVISIPNMRNQNRRQAMPFFCIYHMGIKTGRRLGERRIPEKGKPEYVDRYAGHLMFCAIAILLLGVLDAFFTLNILARGGEELNWIMAQLIEDSTQKFISFKLALTSTALMLLIIHHNVRLTEKIRVWHIKYLILFGYTVLIGYELYLLNLAGFY</sequence>
<organism evidence="3 4">
    <name type="scientific">Nitrosomonas ureae</name>
    <dbReference type="NCBI Taxonomy" id="44577"/>
    <lineage>
        <taxon>Bacteria</taxon>
        <taxon>Pseudomonadati</taxon>
        <taxon>Pseudomonadota</taxon>
        <taxon>Betaproteobacteria</taxon>
        <taxon>Nitrosomonadales</taxon>
        <taxon>Nitrosomonadaceae</taxon>
        <taxon>Nitrosomonas</taxon>
    </lineage>
</organism>
<feature type="transmembrane region" description="Helical" evidence="1">
    <location>
        <begin position="52"/>
        <end position="79"/>
    </location>
</feature>
<keyword evidence="1" id="KW-0812">Transmembrane</keyword>
<dbReference type="InterPro" id="IPR043717">
    <property type="entry name" value="DUF5658"/>
</dbReference>
<keyword evidence="1" id="KW-1133">Transmembrane helix</keyword>
<evidence type="ECO:0000313" key="3">
    <source>
        <dbReference type="EMBL" id="SDT89195.1"/>
    </source>
</evidence>
<dbReference type="EMBL" id="FNLN01000008">
    <property type="protein sequence ID" value="SDT89195.1"/>
    <property type="molecule type" value="Genomic_DNA"/>
</dbReference>
<evidence type="ECO:0000259" key="2">
    <source>
        <dbReference type="Pfam" id="PF18902"/>
    </source>
</evidence>
<keyword evidence="4" id="KW-1185">Reference proteome</keyword>
<dbReference type="AlphaFoldDB" id="A0A1H2E298"/>
<keyword evidence="1" id="KW-0472">Membrane</keyword>
<feature type="transmembrane region" description="Helical" evidence="1">
    <location>
        <begin position="131"/>
        <end position="151"/>
    </location>
</feature>
<dbReference type="RefSeq" id="WP_062560006.1">
    <property type="nucleotide sequence ID" value="NZ_CP013341.1"/>
</dbReference>
<evidence type="ECO:0000256" key="1">
    <source>
        <dbReference type="SAM" id="Phobius"/>
    </source>
</evidence>
<accession>A0A1H2E298</accession>
<dbReference type="Proteomes" id="UP000182882">
    <property type="component" value="Unassembled WGS sequence"/>
</dbReference>
<feature type="domain" description="DUF5658" evidence="2">
    <location>
        <begin position="61"/>
        <end position="151"/>
    </location>
</feature>
<dbReference type="Pfam" id="PF18902">
    <property type="entry name" value="DUF5658"/>
    <property type="match status" value="1"/>
</dbReference>
<protein>
    <recommendedName>
        <fullName evidence="2">DUF5658 domain-containing protein</fullName>
    </recommendedName>
</protein>